<proteinExistence type="predicted"/>
<reference evidence="3" key="1">
    <citation type="submission" date="2017-09" db="EMBL/GenBank/DDBJ databases">
        <title>Depth-based differentiation of microbial function through sediment-hosted aquifers and enrichment of novel symbionts in the deep terrestrial subsurface.</title>
        <authorList>
            <person name="Probst A.J."/>
            <person name="Ladd B."/>
            <person name="Jarett J.K."/>
            <person name="Geller-Mcgrath D.E."/>
            <person name="Sieber C.M.K."/>
            <person name="Emerson J.B."/>
            <person name="Anantharaman K."/>
            <person name="Thomas B.C."/>
            <person name="Malmstrom R."/>
            <person name="Stieglmeier M."/>
            <person name="Klingl A."/>
            <person name="Woyke T."/>
            <person name="Ryan C.M."/>
            <person name="Banfield J.F."/>
        </authorList>
    </citation>
    <scope>NUCLEOTIDE SEQUENCE [LARGE SCALE GENOMIC DNA]</scope>
</reference>
<sequence>MKFNFSKTVILSVMIIAMTFSMFVSVARPEKVQAAGVLESIFQVIADPSTHLGNWVQNTFWSLAFNAPLKLACGGEKDMDAIFIEGVPCTTPEEANSFLASYDGTGPVLMKGGLASLTSNIAGTVVSDPQVPTNFALYLNDVKSDTIFGKNAYAATGLSEPTPFLEQATLSTWKITRNIALSLLGVFLAIAALGVLFRQKLSPQAVVTIYSVLPSVPIAILVIVLSYPLVAIAMNLNGPLNSLFYKLGMDIFQEMASTVSFNLGSTVTMIAIFALLFSNPVTAVAGTILSIPIIIIAISLIALVVVGLIKLIYEYAKWYATFVVLVIAFPLAGAVSVLPGKQG</sequence>
<dbReference type="EMBL" id="PFWY01000031">
    <property type="protein sequence ID" value="PJA41238.1"/>
    <property type="molecule type" value="Genomic_DNA"/>
</dbReference>
<feature type="transmembrane region" description="Helical" evidence="1">
    <location>
        <begin position="209"/>
        <end position="236"/>
    </location>
</feature>
<name>A0A2M7X502_UNCKA</name>
<feature type="transmembrane region" description="Helical" evidence="1">
    <location>
        <begin position="256"/>
        <end position="277"/>
    </location>
</feature>
<dbReference type="Proteomes" id="UP000230683">
    <property type="component" value="Unassembled WGS sequence"/>
</dbReference>
<evidence type="ECO:0000313" key="3">
    <source>
        <dbReference type="Proteomes" id="UP000230683"/>
    </source>
</evidence>
<protein>
    <submittedName>
        <fullName evidence="2">Uncharacterized protein</fullName>
    </submittedName>
</protein>
<keyword evidence="1" id="KW-1133">Transmembrane helix</keyword>
<feature type="transmembrane region" description="Helical" evidence="1">
    <location>
        <begin position="289"/>
        <end position="312"/>
    </location>
</feature>
<evidence type="ECO:0000256" key="1">
    <source>
        <dbReference type="SAM" id="Phobius"/>
    </source>
</evidence>
<comment type="caution">
    <text evidence="2">The sequence shown here is derived from an EMBL/GenBank/DDBJ whole genome shotgun (WGS) entry which is preliminary data.</text>
</comment>
<dbReference type="AlphaFoldDB" id="A0A2M7X502"/>
<organism evidence="2 3">
    <name type="scientific">candidate division WWE3 bacterium CG_4_9_14_3_um_filter_34_6</name>
    <dbReference type="NCBI Taxonomy" id="1975079"/>
    <lineage>
        <taxon>Bacteria</taxon>
        <taxon>Katanobacteria</taxon>
    </lineage>
</organism>
<feature type="non-terminal residue" evidence="2">
    <location>
        <position position="343"/>
    </location>
</feature>
<keyword evidence="1" id="KW-0812">Transmembrane</keyword>
<keyword evidence="1" id="KW-0472">Membrane</keyword>
<evidence type="ECO:0000313" key="2">
    <source>
        <dbReference type="EMBL" id="PJA41238.1"/>
    </source>
</evidence>
<feature type="transmembrane region" description="Helical" evidence="1">
    <location>
        <begin position="318"/>
        <end position="338"/>
    </location>
</feature>
<gene>
    <name evidence="2" type="ORF">CO178_00650</name>
</gene>
<accession>A0A2M7X502</accession>
<feature type="transmembrane region" description="Helical" evidence="1">
    <location>
        <begin position="179"/>
        <end position="197"/>
    </location>
</feature>